<geneLocation type="plasmid" evidence="1 2">
    <name>p_unnamed2</name>
</geneLocation>
<gene>
    <name evidence="1" type="ORF">N8E88_04955</name>
</gene>
<dbReference type="Proteomes" id="UP001061991">
    <property type="component" value="Plasmid p_unnamed2"/>
</dbReference>
<name>A0ACD4CXJ4_9HYPH</name>
<reference evidence="1" key="1">
    <citation type="submission" date="2022-09" db="EMBL/GenBank/DDBJ databases">
        <title>Interaction between co-microsymbionts with complementary sets of symbiotic genes in legume-rhizobium systems.</title>
        <authorList>
            <person name="Safronova V."/>
            <person name="Sazanova A."/>
            <person name="Afonin A."/>
            <person name="Chirak E."/>
        </authorList>
    </citation>
    <scope>NUCLEOTIDE SEQUENCE</scope>
    <source>
        <strain evidence="1">A18/3m</strain>
    </source>
</reference>
<dbReference type="EMBL" id="CP104971">
    <property type="protein sequence ID" value="UXN58173.1"/>
    <property type="molecule type" value="Genomic_DNA"/>
</dbReference>
<protein>
    <submittedName>
        <fullName evidence="1">Uncharacterized protein</fullName>
    </submittedName>
</protein>
<proteinExistence type="predicted"/>
<accession>A0ACD4CXJ4</accession>
<sequence>MGTAVIVAHSDDLHAHAVKVATEQLGGNAYILDVQEFTSSYDLLATVGKGGFDLQVLDRRGAAESLQLADIAGLWWRRTAYPISISNERAKTSAERSKTSPLSVAHTERQVAITGTLHGLVANSFNDPGKSLLAAYKPAQLTRAQALGLRVPETLITNDPVAVKNFHERMGGETIYKMFHSPRVGIYPTRRLRTEDLESIDRLITCPAIFQERIRGEFDIRATVVGDRVFAARIIFDPLEDVTDTRFVETEVTPWTLPADVEEALIQMVADFGLVYSAVDMRYSDDLGYVFFESNPEGQYLWLEIEANLEISHAIASRLLRKNC</sequence>
<evidence type="ECO:0000313" key="1">
    <source>
        <dbReference type="EMBL" id="UXN58173.1"/>
    </source>
</evidence>
<organism evidence="1 2">
    <name type="scientific">Phyllobacterium zundukense</name>
    <dbReference type="NCBI Taxonomy" id="1867719"/>
    <lineage>
        <taxon>Bacteria</taxon>
        <taxon>Pseudomonadati</taxon>
        <taxon>Pseudomonadota</taxon>
        <taxon>Alphaproteobacteria</taxon>
        <taxon>Hyphomicrobiales</taxon>
        <taxon>Phyllobacteriaceae</taxon>
        <taxon>Phyllobacterium</taxon>
    </lineage>
</organism>
<evidence type="ECO:0000313" key="2">
    <source>
        <dbReference type="Proteomes" id="UP001061991"/>
    </source>
</evidence>
<keyword evidence="1" id="KW-0614">Plasmid</keyword>
<keyword evidence="2" id="KW-1185">Reference proteome</keyword>